<dbReference type="Proteomes" id="UP000260773">
    <property type="component" value="Unassembled WGS sequence"/>
</dbReference>
<protein>
    <submittedName>
        <fullName evidence="2">DUF1292 domain-containing protein</fullName>
    </submittedName>
</protein>
<evidence type="ECO:0000313" key="4">
    <source>
        <dbReference type="Proteomes" id="UP000261231"/>
    </source>
</evidence>
<accession>A0A3E2XJP7</accession>
<dbReference type="AlphaFoldDB" id="A0A3E2XJP7"/>
<reference evidence="3 4" key="1">
    <citation type="submission" date="2018-08" db="EMBL/GenBank/DDBJ databases">
        <title>A genome reference for cultivated species of the human gut microbiota.</title>
        <authorList>
            <person name="Zou Y."/>
            <person name="Xue W."/>
            <person name="Luo G."/>
        </authorList>
    </citation>
    <scope>NUCLEOTIDE SEQUENCE [LARGE SCALE GENOMIC DNA]</scope>
    <source>
        <strain evidence="1 3">AF45-17</strain>
        <strain evidence="2 4">AM28-39</strain>
    </source>
</reference>
<gene>
    <name evidence="1" type="ORF">DW070_13825</name>
    <name evidence="2" type="ORF">DW747_12435</name>
</gene>
<dbReference type="Pfam" id="PF06949">
    <property type="entry name" value="DUF1292"/>
    <property type="match status" value="1"/>
</dbReference>
<dbReference type="EMBL" id="QVFD01000013">
    <property type="protein sequence ID" value="RGC44875.1"/>
    <property type="molecule type" value="Genomic_DNA"/>
</dbReference>
<name>A0A3E2XJP7_9FIRM</name>
<evidence type="ECO:0000313" key="3">
    <source>
        <dbReference type="Proteomes" id="UP000260773"/>
    </source>
</evidence>
<comment type="caution">
    <text evidence="2">The sequence shown here is derived from an EMBL/GenBank/DDBJ whole genome shotgun (WGS) entry which is preliminary data.</text>
</comment>
<evidence type="ECO:0000313" key="1">
    <source>
        <dbReference type="EMBL" id="RGB75737.1"/>
    </source>
</evidence>
<organism evidence="2 4">
    <name type="scientific">Coprococcus catus</name>
    <dbReference type="NCBI Taxonomy" id="116085"/>
    <lineage>
        <taxon>Bacteria</taxon>
        <taxon>Bacillati</taxon>
        <taxon>Bacillota</taxon>
        <taxon>Clostridia</taxon>
        <taxon>Lachnospirales</taxon>
        <taxon>Lachnospiraceae</taxon>
        <taxon>Coprococcus</taxon>
    </lineage>
</organism>
<sequence length="92" mass="10420">MADLITFVTETGQIIRGSVMGAFEDDLSGKNYVIYTDNSINETGNYNIYAASYDPEQEDEQILIHAIETEAEWQRIEMMMQKLSKGPEGYGE</sequence>
<dbReference type="InterPro" id="IPR009711">
    <property type="entry name" value="UPF0473"/>
</dbReference>
<proteinExistence type="predicted"/>
<dbReference type="EMBL" id="QVEP01000044">
    <property type="protein sequence ID" value="RGB75737.1"/>
    <property type="molecule type" value="Genomic_DNA"/>
</dbReference>
<evidence type="ECO:0000313" key="2">
    <source>
        <dbReference type="EMBL" id="RGC44875.1"/>
    </source>
</evidence>
<dbReference type="Proteomes" id="UP000261231">
    <property type="component" value="Unassembled WGS sequence"/>
</dbReference>
<keyword evidence="4" id="KW-1185">Reference proteome</keyword>
<dbReference type="RefSeq" id="WP_117528922.1">
    <property type="nucleotide sequence ID" value="NZ_JAMXUZ010000001.1"/>
</dbReference>